<keyword evidence="8" id="KW-1185">Reference proteome</keyword>
<dbReference type="InterPro" id="IPR050416">
    <property type="entry name" value="FAD-linked_Oxidoreductase"/>
</dbReference>
<feature type="chain" id="PRO_5025478539" evidence="5">
    <location>
        <begin position="22"/>
        <end position="500"/>
    </location>
</feature>
<keyword evidence="3" id="KW-0274">FAD</keyword>
<dbReference type="SUPFAM" id="SSF56176">
    <property type="entry name" value="FAD-binding/transporter-associated domain-like"/>
    <property type="match status" value="1"/>
</dbReference>
<evidence type="ECO:0000256" key="5">
    <source>
        <dbReference type="SAM" id="SignalP"/>
    </source>
</evidence>
<sequence>MTKKLIFGLTALASIASVVVSDTCRTIQDTTAIELDHPLSTDYLTENFEYWSTACSALKPSCILSPTTAEEVSTIVKTLRANGNTEKFAIKSGGHSPNKYFASIDGSPLISTRKLNEVNLDAASQTVRVGPGNRWVDVAKALDGSGYTPVGGRIGDVGVGGLMLYGGLSFLSAQNGWAMSNVLEYEVVLANGTIAKASKDHNKDLFDAMHGGGNNFGIVTSFLLQAYPIDNEIWAGYFIFTPDKQSQILAAIRDFTENYDDHPKAAIISTTVMPLDLVEAWLMFVFYDGQDPGDAFKQFLDIGPIANTAKKQSYASYLEANNFAAIRGFSYEMGTETTPLPAKTDVYVLDSYINFWRKTAKTLFATAGIIASIAYQPVPKRQLRIAKEKGGDLLDMDENYDYIVFEMNLSYINLPFDWDDKRVQDAMKTLYTGQKALIDGFIKNGSLPSIPHLPLFANDGNQGQDYWGRIKPEKRAFAKKVQELVDPDNFFRSRTGSWKV</sequence>
<gene>
    <name evidence="7" type="ORF">EJ05DRAFT_202021</name>
</gene>
<dbReference type="RefSeq" id="XP_033604685.1">
    <property type="nucleotide sequence ID" value="XM_033739753.1"/>
</dbReference>
<dbReference type="GO" id="GO:0016491">
    <property type="term" value="F:oxidoreductase activity"/>
    <property type="evidence" value="ECO:0007669"/>
    <property type="project" value="UniProtKB-KW"/>
</dbReference>
<dbReference type="Pfam" id="PF01565">
    <property type="entry name" value="FAD_binding_4"/>
    <property type="match status" value="1"/>
</dbReference>
<dbReference type="Proteomes" id="UP000799437">
    <property type="component" value="Unassembled WGS sequence"/>
</dbReference>
<dbReference type="GO" id="GO:0071949">
    <property type="term" value="F:FAD binding"/>
    <property type="evidence" value="ECO:0007669"/>
    <property type="project" value="InterPro"/>
</dbReference>
<keyword evidence="5" id="KW-0732">Signal</keyword>
<feature type="signal peptide" evidence="5">
    <location>
        <begin position="1"/>
        <end position="21"/>
    </location>
</feature>
<evidence type="ECO:0000313" key="7">
    <source>
        <dbReference type="EMBL" id="KAF2762234.1"/>
    </source>
</evidence>
<dbReference type="InterPro" id="IPR016166">
    <property type="entry name" value="FAD-bd_PCMH"/>
</dbReference>
<dbReference type="GeneID" id="54480807"/>
<evidence type="ECO:0000256" key="3">
    <source>
        <dbReference type="ARBA" id="ARBA00022827"/>
    </source>
</evidence>
<evidence type="ECO:0000256" key="1">
    <source>
        <dbReference type="ARBA" id="ARBA00005466"/>
    </source>
</evidence>
<dbReference type="EMBL" id="ML996566">
    <property type="protein sequence ID" value="KAF2762234.1"/>
    <property type="molecule type" value="Genomic_DNA"/>
</dbReference>
<evidence type="ECO:0000313" key="8">
    <source>
        <dbReference type="Proteomes" id="UP000799437"/>
    </source>
</evidence>
<reference evidence="7" key="1">
    <citation type="journal article" date="2020" name="Stud. Mycol.">
        <title>101 Dothideomycetes genomes: a test case for predicting lifestyles and emergence of pathogens.</title>
        <authorList>
            <person name="Haridas S."/>
            <person name="Albert R."/>
            <person name="Binder M."/>
            <person name="Bloem J."/>
            <person name="Labutti K."/>
            <person name="Salamov A."/>
            <person name="Andreopoulos B."/>
            <person name="Baker S."/>
            <person name="Barry K."/>
            <person name="Bills G."/>
            <person name="Bluhm B."/>
            <person name="Cannon C."/>
            <person name="Castanera R."/>
            <person name="Culley D."/>
            <person name="Daum C."/>
            <person name="Ezra D."/>
            <person name="Gonzalez J."/>
            <person name="Henrissat B."/>
            <person name="Kuo A."/>
            <person name="Liang C."/>
            <person name="Lipzen A."/>
            <person name="Lutzoni F."/>
            <person name="Magnuson J."/>
            <person name="Mondo S."/>
            <person name="Nolan M."/>
            <person name="Ohm R."/>
            <person name="Pangilinan J."/>
            <person name="Park H.-J."/>
            <person name="Ramirez L."/>
            <person name="Alfaro M."/>
            <person name="Sun H."/>
            <person name="Tritt A."/>
            <person name="Yoshinaga Y."/>
            <person name="Zwiers L.-H."/>
            <person name="Turgeon B."/>
            <person name="Goodwin S."/>
            <person name="Spatafora J."/>
            <person name="Crous P."/>
            <person name="Grigoriev I."/>
        </authorList>
    </citation>
    <scope>NUCLEOTIDE SEQUENCE</scope>
    <source>
        <strain evidence="7">CBS 121739</strain>
    </source>
</reference>
<dbReference type="PROSITE" id="PS51387">
    <property type="entry name" value="FAD_PCMH"/>
    <property type="match status" value="1"/>
</dbReference>
<organism evidence="7 8">
    <name type="scientific">Pseudovirgaria hyperparasitica</name>
    <dbReference type="NCBI Taxonomy" id="470096"/>
    <lineage>
        <taxon>Eukaryota</taxon>
        <taxon>Fungi</taxon>
        <taxon>Dikarya</taxon>
        <taxon>Ascomycota</taxon>
        <taxon>Pezizomycotina</taxon>
        <taxon>Dothideomycetes</taxon>
        <taxon>Dothideomycetes incertae sedis</taxon>
        <taxon>Acrospermales</taxon>
        <taxon>Acrospermaceae</taxon>
        <taxon>Pseudovirgaria</taxon>
    </lineage>
</organism>
<comment type="similarity">
    <text evidence="1">Belongs to the oxygen-dependent FAD-linked oxidoreductase family.</text>
</comment>
<dbReference type="Gene3D" id="3.30.465.10">
    <property type="match status" value="1"/>
</dbReference>
<dbReference type="PANTHER" id="PTHR42973:SF13">
    <property type="entry name" value="FAD-BINDING PCMH-TYPE DOMAIN-CONTAINING PROTEIN"/>
    <property type="match status" value="1"/>
</dbReference>
<dbReference type="InterPro" id="IPR036318">
    <property type="entry name" value="FAD-bd_PCMH-like_sf"/>
</dbReference>
<feature type="domain" description="FAD-binding PCMH-type" evidence="6">
    <location>
        <begin position="56"/>
        <end position="229"/>
    </location>
</feature>
<name>A0A6A6WJ49_9PEZI</name>
<accession>A0A6A6WJ49</accession>
<dbReference type="AlphaFoldDB" id="A0A6A6WJ49"/>
<dbReference type="OrthoDB" id="2151789at2759"/>
<dbReference type="InterPro" id="IPR006094">
    <property type="entry name" value="Oxid_FAD_bind_N"/>
</dbReference>
<keyword evidence="4" id="KW-0560">Oxidoreductase</keyword>
<evidence type="ECO:0000259" key="6">
    <source>
        <dbReference type="PROSITE" id="PS51387"/>
    </source>
</evidence>
<dbReference type="InterPro" id="IPR016169">
    <property type="entry name" value="FAD-bd_PCMH_sub2"/>
</dbReference>
<keyword evidence="2" id="KW-0285">Flavoprotein</keyword>
<evidence type="ECO:0000256" key="4">
    <source>
        <dbReference type="ARBA" id="ARBA00023002"/>
    </source>
</evidence>
<evidence type="ECO:0000256" key="2">
    <source>
        <dbReference type="ARBA" id="ARBA00022630"/>
    </source>
</evidence>
<dbReference type="PANTHER" id="PTHR42973">
    <property type="entry name" value="BINDING OXIDOREDUCTASE, PUTATIVE (AFU_ORTHOLOGUE AFUA_1G17690)-RELATED"/>
    <property type="match status" value="1"/>
</dbReference>
<protein>
    <submittedName>
        <fullName evidence="7">FAD binding domain-containing protein</fullName>
    </submittedName>
</protein>
<proteinExistence type="inferred from homology"/>